<evidence type="ECO:0000313" key="4">
    <source>
        <dbReference type="WBParaSite" id="jg10856"/>
    </source>
</evidence>
<accession>A0A915CN39</accession>
<dbReference type="SUPFAM" id="SSF50630">
    <property type="entry name" value="Acid proteases"/>
    <property type="match status" value="1"/>
</dbReference>
<dbReference type="AlphaFoldDB" id="A0A915CN39"/>
<evidence type="ECO:0000313" key="3">
    <source>
        <dbReference type="Proteomes" id="UP000887574"/>
    </source>
</evidence>
<evidence type="ECO:0000256" key="1">
    <source>
        <dbReference type="SAM" id="SignalP"/>
    </source>
</evidence>
<dbReference type="Pfam" id="PF00026">
    <property type="entry name" value="Asp"/>
    <property type="match status" value="1"/>
</dbReference>
<feature type="chain" id="PRO_5036767970" evidence="1">
    <location>
        <begin position="24"/>
        <end position="347"/>
    </location>
</feature>
<organism evidence="3 4">
    <name type="scientific">Ditylenchus dipsaci</name>
    <dbReference type="NCBI Taxonomy" id="166011"/>
    <lineage>
        <taxon>Eukaryota</taxon>
        <taxon>Metazoa</taxon>
        <taxon>Ecdysozoa</taxon>
        <taxon>Nematoda</taxon>
        <taxon>Chromadorea</taxon>
        <taxon>Rhabditida</taxon>
        <taxon>Tylenchina</taxon>
        <taxon>Tylenchomorpha</taxon>
        <taxon>Sphaerularioidea</taxon>
        <taxon>Anguinidae</taxon>
        <taxon>Anguininae</taxon>
        <taxon>Ditylenchus</taxon>
    </lineage>
</organism>
<dbReference type="WBParaSite" id="jg10856">
    <property type="protein sequence ID" value="jg10856"/>
    <property type="gene ID" value="jg10856"/>
</dbReference>
<evidence type="ECO:0000259" key="2">
    <source>
        <dbReference type="Pfam" id="PF00026"/>
    </source>
</evidence>
<dbReference type="Proteomes" id="UP000887574">
    <property type="component" value="Unplaced"/>
</dbReference>
<protein>
    <submittedName>
        <fullName evidence="4">Peptidase A1 domain-containing protein</fullName>
    </submittedName>
</protein>
<keyword evidence="3" id="KW-1185">Reference proteome</keyword>
<reference evidence="4" key="1">
    <citation type="submission" date="2022-11" db="UniProtKB">
        <authorList>
            <consortium name="WormBaseParasite"/>
        </authorList>
    </citation>
    <scope>IDENTIFICATION</scope>
</reference>
<name>A0A915CN39_9BILA</name>
<keyword evidence="1" id="KW-0732">Signal</keyword>
<dbReference type="Gene3D" id="2.40.70.10">
    <property type="entry name" value="Acid Proteases"/>
    <property type="match status" value="1"/>
</dbReference>
<dbReference type="InterPro" id="IPR021109">
    <property type="entry name" value="Peptidase_aspartic_dom_sf"/>
</dbReference>
<proteinExistence type="predicted"/>
<feature type="domain" description="Peptidase A1" evidence="2">
    <location>
        <begin position="135"/>
        <end position="341"/>
    </location>
</feature>
<dbReference type="InterPro" id="IPR033121">
    <property type="entry name" value="PEPTIDASE_A1"/>
</dbReference>
<sequence>MEQLSRNLELSFCLLLFVANTYSLVHQFTARQVRLSPEDSIAKKDRIDSMLKQHNPDAFANKQRMELNHELRKQSFGATDLKMFEFAMIGNITVGTPRSDIVNINGLSTNMTFGILSTVEYWLFGIQLSVPQNKITIAAEQIVRKLDKPVITVFMNGTQFGNGTAKLTFGSEKSIYCEDNSGYVPLLNTDDPYSYCFEFYASTAAITVENVKVSVEINSSVHLNPHTEYVYCDPAFQNILINATKAVYNSTTYNYQVDCAAMKDYQVILNIGKRGDTTSETTKQLVLTGADYIKYDQSYNTCYLATDVSPYPTDVLILGTNFFNNHCFTYNVNEKTIAFSKAKQADS</sequence>
<feature type="signal peptide" evidence="1">
    <location>
        <begin position="1"/>
        <end position="23"/>
    </location>
</feature>